<dbReference type="SUPFAM" id="SSF110324">
    <property type="entry name" value="Ribosomal L27 protein-like"/>
    <property type="match status" value="1"/>
</dbReference>
<evidence type="ECO:0000313" key="1">
    <source>
        <dbReference type="Proteomes" id="UP000038045"/>
    </source>
</evidence>
<dbReference type="STRING" id="131310.A0A0N5A540"/>
<reference evidence="2" key="1">
    <citation type="submission" date="2017-02" db="UniProtKB">
        <authorList>
            <consortium name="WormBaseParasite"/>
        </authorList>
    </citation>
    <scope>IDENTIFICATION</scope>
</reference>
<evidence type="ECO:0000313" key="2">
    <source>
        <dbReference type="WBParaSite" id="PTRK_0001682400.1"/>
    </source>
</evidence>
<dbReference type="Proteomes" id="UP000038045">
    <property type="component" value="Unplaced"/>
</dbReference>
<dbReference type="GO" id="GO:0003735">
    <property type="term" value="F:structural constituent of ribosome"/>
    <property type="evidence" value="ECO:0007669"/>
    <property type="project" value="InterPro"/>
</dbReference>
<sequence>MKNTFLSTSTKSFNLIFTRTKLRPVANLPFYGVYRRDGEIVLKDDLLVVQKRLNYHPGHNVFFQKDRHLYMLKSNVDGKVLFSREKVEPDMSIPEVEAEYKDKVIENLYKLTVNVIPFEESNEFILKEIK</sequence>
<dbReference type="Pfam" id="PF01016">
    <property type="entry name" value="Ribosomal_L27"/>
    <property type="match status" value="1"/>
</dbReference>
<dbReference type="GO" id="GO:0006412">
    <property type="term" value="P:translation"/>
    <property type="evidence" value="ECO:0007669"/>
    <property type="project" value="InterPro"/>
</dbReference>
<proteinExistence type="predicted"/>
<dbReference type="WBParaSite" id="PTRK_0001682400.1">
    <property type="protein sequence ID" value="PTRK_0001682400.1"/>
    <property type="gene ID" value="PTRK_0001682400"/>
</dbReference>
<organism evidence="1 2">
    <name type="scientific">Parastrongyloides trichosuri</name>
    <name type="common">Possum-specific nematode worm</name>
    <dbReference type="NCBI Taxonomy" id="131310"/>
    <lineage>
        <taxon>Eukaryota</taxon>
        <taxon>Metazoa</taxon>
        <taxon>Ecdysozoa</taxon>
        <taxon>Nematoda</taxon>
        <taxon>Chromadorea</taxon>
        <taxon>Rhabditida</taxon>
        <taxon>Tylenchina</taxon>
        <taxon>Panagrolaimomorpha</taxon>
        <taxon>Strongyloidoidea</taxon>
        <taxon>Strongyloididae</taxon>
        <taxon>Parastrongyloides</taxon>
    </lineage>
</organism>
<keyword evidence="1" id="KW-1185">Reference proteome</keyword>
<dbReference type="GO" id="GO:0005840">
    <property type="term" value="C:ribosome"/>
    <property type="evidence" value="ECO:0007669"/>
    <property type="project" value="InterPro"/>
</dbReference>
<dbReference type="InterPro" id="IPR001684">
    <property type="entry name" value="Ribosomal_bL27"/>
</dbReference>
<dbReference type="AlphaFoldDB" id="A0A0N5A540"/>
<protein>
    <submittedName>
        <fullName evidence="2">Peptidase_S24 domain-containing protein</fullName>
    </submittedName>
</protein>
<name>A0A0N5A540_PARTI</name>
<dbReference type="Gene3D" id="2.40.50.100">
    <property type="match status" value="1"/>
</dbReference>
<accession>A0A0N5A540</accession>